<keyword evidence="2 7" id="KW-0812">Transmembrane</keyword>
<keyword evidence="11" id="KW-1185">Reference proteome</keyword>
<comment type="caution">
    <text evidence="10">The sequence shown here is derived from an EMBL/GenBank/DDBJ whole genome shotgun (WGS) entry which is preliminary data.</text>
</comment>
<dbReference type="PROSITE" id="PS50893">
    <property type="entry name" value="ABC_TRANSPORTER_2"/>
    <property type="match status" value="1"/>
</dbReference>
<reference evidence="10 11" key="1">
    <citation type="submission" date="2019-03" db="EMBL/GenBank/DDBJ databases">
        <title>Genomic Encyclopedia of Type Strains, Phase IV (KMG-IV): sequencing the most valuable type-strain genomes for metagenomic binning, comparative biology and taxonomic classification.</title>
        <authorList>
            <person name="Goeker M."/>
        </authorList>
    </citation>
    <scope>NUCLEOTIDE SEQUENCE [LARGE SCALE GENOMIC DNA]</scope>
    <source>
        <strain evidence="10 11">DSM 29481</strain>
    </source>
</reference>
<proteinExistence type="predicted"/>
<dbReference type="InterPro" id="IPR027417">
    <property type="entry name" value="P-loop_NTPase"/>
</dbReference>
<feature type="transmembrane region" description="Helical" evidence="7">
    <location>
        <begin position="59"/>
        <end position="79"/>
    </location>
</feature>
<evidence type="ECO:0000313" key="10">
    <source>
        <dbReference type="EMBL" id="TCU62413.1"/>
    </source>
</evidence>
<dbReference type="CDD" id="cd03228">
    <property type="entry name" value="ABCC_MRP_Like"/>
    <property type="match status" value="1"/>
</dbReference>
<dbReference type="SMART" id="SM00382">
    <property type="entry name" value="AAA"/>
    <property type="match status" value="1"/>
</dbReference>
<keyword evidence="3" id="KW-0547">Nucleotide-binding</keyword>
<evidence type="ECO:0000256" key="6">
    <source>
        <dbReference type="ARBA" id="ARBA00023136"/>
    </source>
</evidence>
<sequence>MKKEKQFYRNILLTILLHKKLYVGLWIFFCLLLVFLQILFALVFQNLIDAITAMKLDDLQIQIIYTCMVISGMCVCKYLRQILYAKFQKETFQYMKALLMKAIFNKQIAIFHEVPDSTYLTYLSSCMTEIQTKFFDSLQAMLYDILLFLGAVFGIFYLNMMMGCVILLMTLMNICVPFLTRKKIMTRTEKSLHMNTIFLSYMKNIIKGADTVKFYGMEEAIHTQFSDMNKKQETCKYQLQTVLCLSDTIIFLLNYVTVCVPWFIGAYLVLHGAFHLGTLMGISQLNNNVASPLQDFFTRSSLWQSGLKVMKEVLHTIDLPMIDHTNKIDDVRSITLQSVFYSSRHHKILQDINLTFKTGKKYLLIGESGSGKSSILKMLLRYDAPDKGSIKINGEYEVSQIANVYENMHIITQDHFLFEATLLQNLTLYQTDIREDEVITIMKKVGLSHLIKRLHDQIIEDKVHFSGGEKQRIAIARALLHPSKVLLVDEACSSLDGIMGHQIESLLLTLDVAILIEVAHHVYPDLLPCYDEIIWMKKGQIYKLGSYESLYKDKEFCHFLNLTEV</sequence>
<keyword evidence="6 7" id="KW-0472">Membrane</keyword>
<dbReference type="InterPro" id="IPR003593">
    <property type="entry name" value="AAA+_ATPase"/>
</dbReference>
<feature type="transmembrane region" description="Helical" evidence="7">
    <location>
        <begin position="164"/>
        <end position="180"/>
    </location>
</feature>
<evidence type="ECO:0000313" key="11">
    <source>
        <dbReference type="Proteomes" id="UP000295773"/>
    </source>
</evidence>
<evidence type="ECO:0000256" key="1">
    <source>
        <dbReference type="ARBA" id="ARBA00004651"/>
    </source>
</evidence>
<evidence type="ECO:0000259" key="8">
    <source>
        <dbReference type="PROSITE" id="PS50893"/>
    </source>
</evidence>
<dbReference type="GO" id="GO:0005524">
    <property type="term" value="F:ATP binding"/>
    <property type="evidence" value="ECO:0007669"/>
    <property type="project" value="UniProtKB-KW"/>
</dbReference>
<dbReference type="AlphaFoldDB" id="A0A4R3TJH1"/>
<dbReference type="Gene3D" id="3.40.50.300">
    <property type="entry name" value="P-loop containing nucleotide triphosphate hydrolases"/>
    <property type="match status" value="1"/>
</dbReference>
<dbReference type="PROSITE" id="PS00211">
    <property type="entry name" value="ABC_TRANSPORTER_1"/>
    <property type="match status" value="1"/>
</dbReference>
<dbReference type="Gene3D" id="1.20.1560.10">
    <property type="entry name" value="ABC transporter type 1, transmembrane domain"/>
    <property type="match status" value="1"/>
</dbReference>
<protein>
    <submittedName>
        <fullName evidence="10">ABC-type multidrug transport system fused ATPase/permease subunit</fullName>
    </submittedName>
</protein>
<gene>
    <name evidence="10" type="ORF">EDD61_10451</name>
</gene>
<dbReference type="GO" id="GO:0016887">
    <property type="term" value="F:ATP hydrolysis activity"/>
    <property type="evidence" value="ECO:0007669"/>
    <property type="project" value="InterPro"/>
</dbReference>
<dbReference type="SUPFAM" id="SSF90123">
    <property type="entry name" value="ABC transporter transmembrane region"/>
    <property type="match status" value="1"/>
</dbReference>
<feature type="transmembrane region" description="Helical" evidence="7">
    <location>
        <begin position="140"/>
        <end position="158"/>
    </location>
</feature>
<dbReference type="InterPro" id="IPR003439">
    <property type="entry name" value="ABC_transporter-like_ATP-bd"/>
</dbReference>
<keyword evidence="5 7" id="KW-1133">Transmembrane helix</keyword>
<feature type="domain" description="ABC transmembrane type-1" evidence="9">
    <location>
        <begin position="27"/>
        <end position="305"/>
    </location>
</feature>
<dbReference type="RefSeq" id="WP_132224031.1">
    <property type="nucleotide sequence ID" value="NZ_JANKBG010000004.1"/>
</dbReference>
<accession>A0A4R3TJH1</accession>
<dbReference type="SUPFAM" id="SSF52540">
    <property type="entry name" value="P-loop containing nucleoside triphosphate hydrolases"/>
    <property type="match status" value="1"/>
</dbReference>
<dbReference type="PANTHER" id="PTHR43394">
    <property type="entry name" value="ATP-DEPENDENT PERMEASE MDL1, MITOCHONDRIAL"/>
    <property type="match status" value="1"/>
</dbReference>
<organism evidence="10 11">
    <name type="scientific">Longicatena caecimuris</name>
    <dbReference type="NCBI Taxonomy" id="1796635"/>
    <lineage>
        <taxon>Bacteria</taxon>
        <taxon>Bacillati</taxon>
        <taxon>Bacillota</taxon>
        <taxon>Erysipelotrichia</taxon>
        <taxon>Erysipelotrichales</taxon>
        <taxon>Erysipelotrichaceae</taxon>
        <taxon>Longicatena</taxon>
    </lineage>
</organism>
<dbReference type="PROSITE" id="PS50929">
    <property type="entry name" value="ABC_TM1F"/>
    <property type="match status" value="1"/>
</dbReference>
<evidence type="ECO:0000256" key="3">
    <source>
        <dbReference type="ARBA" id="ARBA00022741"/>
    </source>
</evidence>
<feature type="transmembrane region" description="Helical" evidence="7">
    <location>
        <begin position="21"/>
        <end position="44"/>
    </location>
</feature>
<dbReference type="Pfam" id="PF00005">
    <property type="entry name" value="ABC_tran"/>
    <property type="match status" value="1"/>
</dbReference>
<dbReference type="PANTHER" id="PTHR43394:SF1">
    <property type="entry name" value="ATP-BINDING CASSETTE SUB-FAMILY B MEMBER 10, MITOCHONDRIAL"/>
    <property type="match status" value="1"/>
</dbReference>
<keyword evidence="4" id="KW-0067">ATP-binding</keyword>
<dbReference type="GO" id="GO:0005886">
    <property type="term" value="C:plasma membrane"/>
    <property type="evidence" value="ECO:0007669"/>
    <property type="project" value="UniProtKB-SubCell"/>
</dbReference>
<evidence type="ECO:0000256" key="5">
    <source>
        <dbReference type="ARBA" id="ARBA00022989"/>
    </source>
</evidence>
<dbReference type="InterPro" id="IPR017871">
    <property type="entry name" value="ABC_transporter-like_CS"/>
</dbReference>
<evidence type="ECO:0000256" key="7">
    <source>
        <dbReference type="SAM" id="Phobius"/>
    </source>
</evidence>
<evidence type="ECO:0000259" key="9">
    <source>
        <dbReference type="PROSITE" id="PS50929"/>
    </source>
</evidence>
<dbReference type="Proteomes" id="UP000295773">
    <property type="component" value="Unassembled WGS sequence"/>
</dbReference>
<name>A0A4R3TJH1_9FIRM</name>
<dbReference type="EMBL" id="SMBP01000004">
    <property type="protein sequence ID" value="TCU62413.1"/>
    <property type="molecule type" value="Genomic_DNA"/>
</dbReference>
<evidence type="ECO:0000256" key="4">
    <source>
        <dbReference type="ARBA" id="ARBA00022840"/>
    </source>
</evidence>
<evidence type="ECO:0000256" key="2">
    <source>
        <dbReference type="ARBA" id="ARBA00022692"/>
    </source>
</evidence>
<dbReference type="InterPro" id="IPR011527">
    <property type="entry name" value="ABC1_TM_dom"/>
</dbReference>
<feature type="domain" description="ABC transporter" evidence="8">
    <location>
        <begin position="334"/>
        <end position="563"/>
    </location>
</feature>
<comment type="subcellular location">
    <subcellularLocation>
        <location evidence="1">Cell membrane</location>
        <topology evidence="1">Multi-pass membrane protein</topology>
    </subcellularLocation>
</comment>
<dbReference type="InterPro" id="IPR036640">
    <property type="entry name" value="ABC1_TM_sf"/>
</dbReference>
<dbReference type="InterPro" id="IPR039421">
    <property type="entry name" value="Type_1_exporter"/>
</dbReference>
<dbReference type="GO" id="GO:0015421">
    <property type="term" value="F:ABC-type oligopeptide transporter activity"/>
    <property type="evidence" value="ECO:0007669"/>
    <property type="project" value="TreeGrafter"/>
</dbReference>
<dbReference type="Pfam" id="PF00664">
    <property type="entry name" value="ABC_membrane"/>
    <property type="match status" value="1"/>
</dbReference>